<dbReference type="AlphaFoldDB" id="A0AAD2WUV3"/>
<evidence type="ECO:0000256" key="2">
    <source>
        <dbReference type="ARBA" id="ARBA00023125"/>
    </source>
</evidence>
<evidence type="ECO:0000256" key="4">
    <source>
        <dbReference type="HAMAP-Rule" id="MF_01420"/>
    </source>
</evidence>
<dbReference type="InterPro" id="IPR023054">
    <property type="entry name" value="Sporulation_regulator_WhiA_C"/>
</dbReference>
<dbReference type="Pfam" id="PF02650">
    <property type="entry name" value="HTH_WhiA"/>
    <property type="match status" value="1"/>
</dbReference>
<name>A0AAD2WUV3_STRAG</name>
<dbReference type="InterPro" id="IPR018478">
    <property type="entry name" value="Sporu_reg_WhiA_N_dom"/>
</dbReference>
<dbReference type="InterPro" id="IPR003802">
    <property type="entry name" value="Sporulation_regulator_WhiA"/>
</dbReference>
<dbReference type="PANTHER" id="PTHR37307:SF1">
    <property type="entry name" value="CELL DIVISION PROTEIN WHIA-RELATED"/>
    <property type="match status" value="1"/>
</dbReference>
<feature type="domain" description="WhiA LAGLIDADG-like" evidence="7">
    <location>
        <begin position="122"/>
        <end position="214"/>
    </location>
</feature>
<dbReference type="GO" id="GO:0043937">
    <property type="term" value="P:regulation of sporulation"/>
    <property type="evidence" value="ECO:0007669"/>
    <property type="project" value="InterPro"/>
</dbReference>
<dbReference type="InterPro" id="IPR027434">
    <property type="entry name" value="Homing_endonucl"/>
</dbReference>
<dbReference type="SMR" id="A0AAD2WUV3"/>
<dbReference type="RefSeq" id="WP_000011316.1">
    <property type="nucleotide sequence ID" value="NZ_ALSF01000083.1"/>
</dbReference>
<dbReference type="NCBIfam" id="TIGR00647">
    <property type="entry name" value="DNA_bind_WhiA"/>
    <property type="match status" value="1"/>
</dbReference>
<dbReference type="GO" id="GO:0003677">
    <property type="term" value="F:DNA binding"/>
    <property type="evidence" value="ECO:0007669"/>
    <property type="project" value="UniProtKB-UniRule"/>
</dbReference>
<gene>
    <name evidence="4" type="primary">whiA</name>
    <name evidence="8" type="ORF">SAG0164_00415</name>
</gene>
<evidence type="ECO:0000313" key="8">
    <source>
        <dbReference type="EMBL" id="EPU38020.1"/>
    </source>
</evidence>
<feature type="domain" description="Sporulation regulator WhiA C-terminal" evidence="5">
    <location>
        <begin position="217"/>
        <end position="300"/>
    </location>
</feature>
<organism evidence="8 9">
    <name type="scientific">Streptococcus agalactiae MRI Z1-216</name>
    <dbReference type="NCBI Taxonomy" id="1154879"/>
    <lineage>
        <taxon>Bacteria</taxon>
        <taxon>Bacillati</taxon>
        <taxon>Bacillota</taxon>
        <taxon>Bacilli</taxon>
        <taxon>Lactobacillales</taxon>
        <taxon>Streptococcaceae</taxon>
        <taxon>Streptococcus</taxon>
    </lineage>
</organism>
<dbReference type="PANTHER" id="PTHR37307">
    <property type="entry name" value="CELL DIVISION PROTEIN WHIA-RELATED"/>
    <property type="match status" value="1"/>
</dbReference>
<dbReference type="Pfam" id="PF14527">
    <property type="entry name" value="LAGLIDADG_WhiA"/>
    <property type="match status" value="1"/>
</dbReference>
<evidence type="ECO:0000313" key="9">
    <source>
        <dbReference type="Proteomes" id="UP000015176"/>
    </source>
</evidence>
<reference evidence="8 9" key="1">
    <citation type="submission" date="2012-07" db="EMBL/GenBank/DDBJ databases">
        <authorList>
            <person name="Moroni P."/>
            <person name="Richards V.P."/>
            <person name="Durkin S.A.S."/>
            <person name="Kim M."/>
            <person name="Pavinski Bitar P.D."/>
            <person name="Stanhope M.J."/>
            <person name="Town C.D."/>
            <person name="Zadoks R.N."/>
            <person name="Venter J.C."/>
        </authorList>
    </citation>
    <scope>NUCLEOTIDE SEQUENCE [LARGE SCALE GENOMIC DNA]</scope>
    <source>
        <strain evidence="8 9">MRI Z1-216</strain>
    </source>
</reference>
<dbReference type="GO" id="GO:0051301">
    <property type="term" value="P:cell division"/>
    <property type="evidence" value="ECO:0007669"/>
    <property type="project" value="UniProtKB-UniRule"/>
</dbReference>
<dbReference type="Pfam" id="PF10298">
    <property type="entry name" value="WhiA_N"/>
    <property type="match status" value="1"/>
</dbReference>
<dbReference type="InterPro" id="IPR039518">
    <property type="entry name" value="WhiA_LAGLIDADG_dom"/>
</dbReference>
<evidence type="ECO:0000259" key="6">
    <source>
        <dbReference type="Pfam" id="PF10298"/>
    </source>
</evidence>
<sequence>MSFTVKVKEELLGHKSENKMELSAIIKMSGSLGLANHGLNLSITTENAKIARHIYSMLEEHYHLQPEIKYHQKTNLRKNRVYTVFIEEKVDVILADLKLADAFFGIETGIEHSILDNDENGRAYLRGAFLSTGTVREPDSGKYQLEIFSVYLDHAQDLANLMKKFMLDAKVIEHKHGAVTYLQKAEDIMDFLIVIDAMEARDAFEEIKMIRETRNDINRANNVETANIARTITASMKTINNIIKIMDTIGFDALPSDLRQVAQVRVAHPDYSIQQIADSLETPLSKSGVNHRLRKINKIADEL</sequence>
<protein>
    <recommendedName>
        <fullName evidence="4">Probable cell division protein WhiA</fullName>
    </recommendedName>
</protein>
<dbReference type="HAMAP" id="MF_01420">
    <property type="entry name" value="HTH_type_WhiA"/>
    <property type="match status" value="1"/>
</dbReference>
<keyword evidence="1 4" id="KW-0132">Cell division</keyword>
<comment type="caution">
    <text evidence="8">The sequence shown here is derived from an EMBL/GenBank/DDBJ whole genome shotgun (WGS) entry which is preliminary data.</text>
</comment>
<dbReference type="GeneID" id="66885514"/>
<keyword evidence="3 4" id="KW-0131">Cell cycle</keyword>
<evidence type="ECO:0000256" key="1">
    <source>
        <dbReference type="ARBA" id="ARBA00022618"/>
    </source>
</evidence>
<evidence type="ECO:0000256" key="3">
    <source>
        <dbReference type="ARBA" id="ARBA00023306"/>
    </source>
</evidence>
<dbReference type="SUPFAM" id="SSF55608">
    <property type="entry name" value="Homing endonucleases"/>
    <property type="match status" value="1"/>
</dbReference>
<keyword evidence="2 4" id="KW-0238">DNA-binding</keyword>
<accession>A0AAD2WUV3</accession>
<comment type="similarity">
    <text evidence="4">Belongs to the WhiA family.</text>
</comment>
<comment type="function">
    <text evidence="4">Involved in cell division and chromosome segregation.</text>
</comment>
<proteinExistence type="inferred from homology"/>
<dbReference type="Gene3D" id="3.10.28.10">
    <property type="entry name" value="Homing endonucleases"/>
    <property type="match status" value="1"/>
</dbReference>
<dbReference type="Proteomes" id="UP000015176">
    <property type="component" value="Unassembled WGS sequence"/>
</dbReference>
<dbReference type="EMBL" id="ALSF01000083">
    <property type="protein sequence ID" value="EPU38020.1"/>
    <property type="molecule type" value="Genomic_DNA"/>
</dbReference>
<evidence type="ECO:0000259" key="7">
    <source>
        <dbReference type="Pfam" id="PF14527"/>
    </source>
</evidence>
<evidence type="ECO:0000259" key="5">
    <source>
        <dbReference type="Pfam" id="PF02650"/>
    </source>
</evidence>
<feature type="domain" description="Sporulation transcription regulator WhiA N-terminal" evidence="6">
    <location>
        <begin position="16"/>
        <end position="99"/>
    </location>
</feature>